<dbReference type="InterPro" id="IPR039420">
    <property type="entry name" value="WalR-like"/>
</dbReference>
<dbReference type="InterPro" id="IPR000792">
    <property type="entry name" value="Tscrpt_reg_LuxR_C"/>
</dbReference>
<evidence type="ECO:0000313" key="9">
    <source>
        <dbReference type="EMBL" id="CAB5056166.1"/>
    </source>
</evidence>
<dbReference type="InterPro" id="IPR011006">
    <property type="entry name" value="CheY-like_superfamily"/>
</dbReference>
<dbReference type="PANTHER" id="PTHR43214">
    <property type="entry name" value="TWO-COMPONENT RESPONSE REGULATOR"/>
    <property type="match status" value="1"/>
</dbReference>
<dbReference type="InterPro" id="IPR016032">
    <property type="entry name" value="Sig_transdc_resp-reg_C-effctor"/>
</dbReference>
<dbReference type="GO" id="GO:0003677">
    <property type="term" value="F:DNA binding"/>
    <property type="evidence" value="ECO:0007669"/>
    <property type="project" value="UniProtKB-KW"/>
</dbReference>
<dbReference type="EMBL" id="CAEZYA010000018">
    <property type="protein sequence ID" value="CAB4704742.1"/>
    <property type="molecule type" value="Genomic_DNA"/>
</dbReference>
<evidence type="ECO:0000313" key="7">
    <source>
        <dbReference type="EMBL" id="CAB4988274.1"/>
    </source>
</evidence>
<dbReference type="EMBL" id="CAFBQD010000016">
    <property type="protein sequence ID" value="CAB5049278.1"/>
    <property type="molecule type" value="Genomic_DNA"/>
</dbReference>
<evidence type="ECO:0000313" key="8">
    <source>
        <dbReference type="EMBL" id="CAB5049278.1"/>
    </source>
</evidence>
<evidence type="ECO:0000256" key="1">
    <source>
        <dbReference type="ARBA" id="ARBA00023125"/>
    </source>
</evidence>
<organism evidence="5">
    <name type="scientific">freshwater metagenome</name>
    <dbReference type="NCBI Taxonomy" id="449393"/>
    <lineage>
        <taxon>unclassified sequences</taxon>
        <taxon>metagenomes</taxon>
        <taxon>ecological metagenomes</taxon>
    </lineage>
</organism>
<accession>A0A6J6YPE1</accession>
<dbReference type="AlphaFoldDB" id="A0A6J6YPE1"/>
<keyword evidence="1" id="KW-0238">DNA-binding</keyword>
<dbReference type="SUPFAM" id="SSF46894">
    <property type="entry name" value="C-terminal effector domain of the bipartite response regulators"/>
    <property type="match status" value="1"/>
</dbReference>
<dbReference type="EMBL" id="CAEZZN010000023">
    <property type="protein sequence ID" value="CAB4767468.1"/>
    <property type="molecule type" value="Genomic_DNA"/>
</dbReference>
<evidence type="ECO:0000313" key="6">
    <source>
        <dbReference type="EMBL" id="CAB4854585.1"/>
    </source>
</evidence>
<dbReference type="SUPFAM" id="SSF52172">
    <property type="entry name" value="CheY-like"/>
    <property type="match status" value="1"/>
</dbReference>
<reference evidence="5" key="1">
    <citation type="submission" date="2020-05" db="EMBL/GenBank/DDBJ databases">
        <authorList>
            <person name="Chiriac C."/>
            <person name="Salcher M."/>
            <person name="Ghai R."/>
            <person name="Kavagutti S V."/>
        </authorList>
    </citation>
    <scope>NUCLEOTIDE SEQUENCE</scope>
</reference>
<dbReference type="Pfam" id="PF00196">
    <property type="entry name" value="GerE"/>
    <property type="match status" value="1"/>
</dbReference>
<dbReference type="Gene3D" id="1.10.10.10">
    <property type="entry name" value="Winged helix-like DNA-binding domain superfamily/Winged helix DNA-binding domain"/>
    <property type="match status" value="1"/>
</dbReference>
<dbReference type="PROSITE" id="PS50110">
    <property type="entry name" value="RESPONSE_REGULATORY"/>
    <property type="match status" value="1"/>
</dbReference>
<dbReference type="Gene3D" id="3.40.50.2300">
    <property type="match status" value="1"/>
</dbReference>
<evidence type="ECO:0000313" key="3">
    <source>
        <dbReference type="EMBL" id="CAB4704742.1"/>
    </source>
</evidence>
<evidence type="ECO:0000259" key="2">
    <source>
        <dbReference type="PROSITE" id="PS50110"/>
    </source>
</evidence>
<dbReference type="EMBL" id="CAFBLC010000023">
    <property type="protein sequence ID" value="CAB4854585.1"/>
    <property type="molecule type" value="Genomic_DNA"/>
</dbReference>
<sequence>MNTRLLVVVDDVFEMSTLVATLRLNEIDVIGEAKSEGVAINLLRRLQPDVILLDMNTVGISAVKIAEKMRKIDENVGIVILNNCSDLRFMGESNDEIPIGSKILIKKSIVDFTVLCKAINESKIAACEKHKVQWINGNTSFQEKAVTGLMAHLTNTQAEVLRLVADGMTNAQIGRTRYVSEKAVEQVISRVAQELNVQLDSNKNMRVQLVGEYYRWLGAPHH</sequence>
<proteinExistence type="predicted"/>
<dbReference type="InterPro" id="IPR001789">
    <property type="entry name" value="Sig_transdc_resp-reg_receiver"/>
</dbReference>
<dbReference type="SMART" id="SM00421">
    <property type="entry name" value="HTH_LUXR"/>
    <property type="match status" value="1"/>
</dbReference>
<gene>
    <name evidence="3" type="ORF">UFOPK2627_00690</name>
    <name evidence="4" type="ORF">UFOPK2879_00796</name>
    <name evidence="5" type="ORF">UFOPK3078_00874</name>
    <name evidence="6" type="ORF">UFOPK3288_00814</name>
    <name evidence="7" type="ORF">UFOPK3990_00908</name>
    <name evidence="8" type="ORF">UFOPK4245_00760</name>
    <name evidence="9" type="ORF">UFOPK4337_00531</name>
</gene>
<dbReference type="InterPro" id="IPR036388">
    <property type="entry name" value="WH-like_DNA-bd_sf"/>
</dbReference>
<dbReference type="EMBL" id="CAFAAU010000024">
    <property type="protein sequence ID" value="CAB4809026.1"/>
    <property type="molecule type" value="Genomic_DNA"/>
</dbReference>
<dbReference type="EMBL" id="CAFBOQ010000026">
    <property type="protein sequence ID" value="CAB4988274.1"/>
    <property type="molecule type" value="Genomic_DNA"/>
</dbReference>
<dbReference type="EMBL" id="CAFBQM010000015">
    <property type="protein sequence ID" value="CAB5056166.1"/>
    <property type="molecule type" value="Genomic_DNA"/>
</dbReference>
<protein>
    <submittedName>
        <fullName evidence="5">Unannotated protein</fullName>
    </submittedName>
</protein>
<name>A0A6J6YPE1_9ZZZZ</name>
<dbReference type="GO" id="GO:0000160">
    <property type="term" value="P:phosphorelay signal transduction system"/>
    <property type="evidence" value="ECO:0007669"/>
    <property type="project" value="InterPro"/>
</dbReference>
<feature type="domain" description="Response regulatory" evidence="2">
    <location>
        <begin position="4"/>
        <end position="122"/>
    </location>
</feature>
<evidence type="ECO:0000313" key="4">
    <source>
        <dbReference type="EMBL" id="CAB4767468.1"/>
    </source>
</evidence>
<dbReference type="GO" id="GO:0006355">
    <property type="term" value="P:regulation of DNA-templated transcription"/>
    <property type="evidence" value="ECO:0007669"/>
    <property type="project" value="InterPro"/>
</dbReference>
<evidence type="ECO:0000313" key="5">
    <source>
        <dbReference type="EMBL" id="CAB4809026.1"/>
    </source>
</evidence>